<evidence type="ECO:0000256" key="1">
    <source>
        <dbReference type="SAM" id="Phobius"/>
    </source>
</evidence>
<evidence type="ECO:0000313" key="2">
    <source>
        <dbReference type="EMBL" id="ACV23819.1"/>
    </source>
</evidence>
<accession>C7N483</accession>
<reference evidence="2 3" key="1">
    <citation type="journal article" date="2009" name="Stand. Genomic Sci.">
        <title>Complete genome sequence of Slackia heliotrinireducens type strain (RHS 1).</title>
        <authorList>
            <person name="Pukall R."/>
            <person name="Lapidus A."/>
            <person name="Nolan M."/>
            <person name="Copeland A."/>
            <person name="Glavina Del Rio T."/>
            <person name="Lucas S."/>
            <person name="Chen F."/>
            <person name="Tice H."/>
            <person name="Cheng J.F."/>
            <person name="Chertkov O."/>
            <person name="Bruce D."/>
            <person name="Goodwin L."/>
            <person name="Kuske C."/>
            <person name="Brettin T."/>
            <person name="Detter J.C."/>
            <person name="Han C."/>
            <person name="Pitluck S."/>
            <person name="Pati A."/>
            <person name="Mavrommatis K."/>
            <person name="Ivanova N."/>
            <person name="Ovchinnikova G."/>
            <person name="Chen A."/>
            <person name="Palaniappan K."/>
            <person name="Schneider S."/>
            <person name="Rohde M."/>
            <person name="Chain P."/>
            <person name="D'haeseleer P."/>
            <person name="Goker M."/>
            <person name="Bristow J."/>
            <person name="Eisen J.A."/>
            <person name="Markowitz V."/>
            <person name="Kyrpides N.C."/>
            <person name="Klenk H.P."/>
            <person name="Hugenholtz P."/>
        </authorList>
    </citation>
    <scope>NUCLEOTIDE SEQUENCE [LARGE SCALE GENOMIC DNA]</scope>
    <source>
        <strain evidence="3">ATCC 29202 / DSM 20476 / NCTC 11029 / RHS 1</strain>
    </source>
</reference>
<evidence type="ECO:0000313" key="3">
    <source>
        <dbReference type="Proteomes" id="UP000002026"/>
    </source>
</evidence>
<protein>
    <submittedName>
        <fullName evidence="2">Uncharacterized protein</fullName>
    </submittedName>
</protein>
<organism evidence="2 3">
    <name type="scientific">Slackia heliotrinireducens (strain ATCC 29202 / DSM 20476 / NCTC 11029 / RHS 1)</name>
    <name type="common">Peptococcus heliotrinreducens</name>
    <dbReference type="NCBI Taxonomy" id="471855"/>
    <lineage>
        <taxon>Bacteria</taxon>
        <taxon>Bacillati</taxon>
        <taxon>Actinomycetota</taxon>
        <taxon>Coriobacteriia</taxon>
        <taxon>Eggerthellales</taxon>
        <taxon>Eggerthellaceae</taxon>
        <taxon>Slackia</taxon>
    </lineage>
</organism>
<dbReference type="KEGG" id="shi:Shel_28290"/>
<gene>
    <name evidence="2" type="ordered locus">Shel_28290</name>
</gene>
<keyword evidence="1" id="KW-0812">Transmembrane</keyword>
<keyword evidence="1" id="KW-0472">Membrane</keyword>
<dbReference type="HOGENOM" id="CLU_2920329_0_0_11"/>
<dbReference type="AlphaFoldDB" id="C7N483"/>
<dbReference type="EMBL" id="CP001684">
    <property type="protein sequence ID" value="ACV23819.1"/>
    <property type="molecule type" value="Genomic_DNA"/>
</dbReference>
<feature type="transmembrane region" description="Helical" evidence="1">
    <location>
        <begin position="20"/>
        <end position="39"/>
    </location>
</feature>
<dbReference type="STRING" id="471855.Shel_28290"/>
<dbReference type="Proteomes" id="UP000002026">
    <property type="component" value="Chromosome"/>
</dbReference>
<keyword evidence="1" id="KW-1133">Transmembrane helix</keyword>
<name>C7N483_SLAHD</name>
<proteinExistence type="predicted"/>
<keyword evidence="3" id="KW-1185">Reference proteome</keyword>
<sequence>MAAAVFLVAAIGTKSILLELLLLFLHLIYQAFCILFQVIKRLQYEHPFVIMLSRHRVEGAF</sequence>